<name>A0ABU6S946_9FABA</name>
<evidence type="ECO:0000313" key="1">
    <source>
        <dbReference type="EMBL" id="MED6132706.1"/>
    </source>
</evidence>
<gene>
    <name evidence="1" type="ORF">PIB30_021394</name>
</gene>
<accession>A0ABU6S946</accession>
<evidence type="ECO:0000313" key="2">
    <source>
        <dbReference type="Proteomes" id="UP001341840"/>
    </source>
</evidence>
<protein>
    <submittedName>
        <fullName evidence="1">Uncharacterized protein</fullName>
    </submittedName>
</protein>
<reference evidence="1 2" key="1">
    <citation type="journal article" date="2023" name="Plants (Basel)">
        <title>Bridging the Gap: Combining Genomics and Transcriptomics Approaches to Understand Stylosanthes scabra, an Orphan Legume from the Brazilian Caatinga.</title>
        <authorList>
            <person name="Ferreira-Neto J.R.C."/>
            <person name="da Silva M.D."/>
            <person name="Binneck E."/>
            <person name="de Melo N.F."/>
            <person name="da Silva R.H."/>
            <person name="de Melo A.L.T.M."/>
            <person name="Pandolfi V."/>
            <person name="Bustamante F.O."/>
            <person name="Brasileiro-Vidal A.C."/>
            <person name="Benko-Iseppon A.M."/>
        </authorList>
    </citation>
    <scope>NUCLEOTIDE SEQUENCE [LARGE SCALE GENOMIC DNA]</scope>
    <source>
        <tissue evidence="1">Leaves</tissue>
    </source>
</reference>
<sequence length="153" mass="16618">MRSHEVAVWSHGQQKVSFYVFSKYTCGRTIKPCGCTSQTGTSVMLPGTCADARSMCAAAQELQKTEMKRLEHERAVRIVAGEPAGPPINEDAVWDMIADGQKRGRVYGKGKVPTRPAPRQVDPDVCHIDELEDPTACEGVQAGDGSLEEAVQD</sequence>
<organism evidence="1 2">
    <name type="scientific">Stylosanthes scabra</name>
    <dbReference type="NCBI Taxonomy" id="79078"/>
    <lineage>
        <taxon>Eukaryota</taxon>
        <taxon>Viridiplantae</taxon>
        <taxon>Streptophyta</taxon>
        <taxon>Embryophyta</taxon>
        <taxon>Tracheophyta</taxon>
        <taxon>Spermatophyta</taxon>
        <taxon>Magnoliopsida</taxon>
        <taxon>eudicotyledons</taxon>
        <taxon>Gunneridae</taxon>
        <taxon>Pentapetalae</taxon>
        <taxon>rosids</taxon>
        <taxon>fabids</taxon>
        <taxon>Fabales</taxon>
        <taxon>Fabaceae</taxon>
        <taxon>Papilionoideae</taxon>
        <taxon>50 kb inversion clade</taxon>
        <taxon>dalbergioids sensu lato</taxon>
        <taxon>Dalbergieae</taxon>
        <taxon>Pterocarpus clade</taxon>
        <taxon>Stylosanthes</taxon>
    </lineage>
</organism>
<dbReference type="Proteomes" id="UP001341840">
    <property type="component" value="Unassembled WGS sequence"/>
</dbReference>
<proteinExistence type="predicted"/>
<keyword evidence="2" id="KW-1185">Reference proteome</keyword>
<dbReference type="EMBL" id="JASCZI010060485">
    <property type="protein sequence ID" value="MED6132706.1"/>
    <property type="molecule type" value="Genomic_DNA"/>
</dbReference>
<comment type="caution">
    <text evidence="1">The sequence shown here is derived from an EMBL/GenBank/DDBJ whole genome shotgun (WGS) entry which is preliminary data.</text>
</comment>